<reference evidence="2" key="1">
    <citation type="submission" date="2014-03" db="EMBL/GenBank/DDBJ databases">
        <title>The Genome Sequence of Puccinia striiformis f. sp. tritici PST-78.</title>
        <authorList>
            <consortium name="The Broad Institute Genome Sequencing Platform"/>
            <person name="Cuomo C."/>
            <person name="Hulbert S."/>
            <person name="Chen X."/>
            <person name="Walker B."/>
            <person name="Young S.K."/>
            <person name="Zeng Q."/>
            <person name="Gargeya S."/>
            <person name="Fitzgerald M."/>
            <person name="Haas B."/>
            <person name="Abouelleil A."/>
            <person name="Alvarado L."/>
            <person name="Arachchi H.M."/>
            <person name="Berlin A.M."/>
            <person name="Chapman S.B."/>
            <person name="Goldberg J."/>
            <person name="Griggs A."/>
            <person name="Gujja S."/>
            <person name="Hansen M."/>
            <person name="Howarth C."/>
            <person name="Imamovic A."/>
            <person name="Larimer J."/>
            <person name="McCowan C."/>
            <person name="Montmayeur A."/>
            <person name="Murphy C."/>
            <person name="Neiman D."/>
            <person name="Pearson M."/>
            <person name="Priest M."/>
            <person name="Roberts A."/>
            <person name="Saif S."/>
            <person name="Shea T."/>
            <person name="Sisk P."/>
            <person name="Sykes S."/>
            <person name="Wortman J."/>
            <person name="Nusbaum C."/>
            <person name="Birren B."/>
        </authorList>
    </citation>
    <scope>NUCLEOTIDE SEQUENCE [LARGE SCALE GENOMIC DNA]</scope>
    <source>
        <strain evidence="2">race PST-78</strain>
    </source>
</reference>
<accession>A0A0L0VHK9</accession>
<gene>
    <name evidence="1" type="ORF">PSTG_08085</name>
</gene>
<protein>
    <submittedName>
        <fullName evidence="1">Uncharacterized protein</fullName>
    </submittedName>
</protein>
<dbReference type="AlphaFoldDB" id="A0A0L0VHK9"/>
<proteinExistence type="predicted"/>
<dbReference type="EMBL" id="AJIL01000054">
    <property type="protein sequence ID" value="KNE98716.1"/>
    <property type="molecule type" value="Genomic_DNA"/>
</dbReference>
<keyword evidence="2" id="KW-1185">Reference proteome</keyword>
<evidence type="ECO:0000313" key="1">
    <source>
        <dbReference type="EMBL" id="KNE98716.1"/>
    </source>
</evidence>
<evidence type="ECO:0000313" key="2">
    <source>
        <dbReference type="Proteomes" id="UP000054564"/>
    </source>
</evidence>
<dbReference type="Proteomes" id="UP000054564">
    <property type="component" value="Unassembled WGS sequence"/>
</dbReference>
<sequence>MVFLKQESTSQIQNQVIPVKPTKSWLGKDLDSFRISGKIYYQSECGGLDYFRARTPIGGRLNLLVDVQIGTHSIKWAGNEFIYDGIWDVLQKMVGDEELTITKIENPAIEDNTYGSIAKRSSRKWFAKRGTNMGKKLKYVTKQMKKDCCINTGLGKIMWSTDTE</sequence>
<name>A0A0L0VHK9_9BASI</name>
<organism evidence="1 2">
    <name type="scientific">Puccinia striiformis f. sp. tritici PST-78</name>
    <dbReference type="NCBI Taxonomy" id="1165861"/>
    <lineage>
        <taxon>Eukaryota</taxon>
        <taxon>Fungi</taxon>
        <taxon>Dikarya</taxon>
        <taxon>Basidiomycota</taxon>
        <taxon>Pucciniomycotina</taxon>
        <taxon>Pucciniomycetes</taxon>
        <taxon>Pucciniales</taxon>
        <taxon>Pucciniaceae</taxon>
        <taxon>Puccinia</taxon>
    </lineage>
</organism>
<comment type="caution">
    <text evidence="1">The sequence shown here is derived from an EMBL/GenBank/DDBJ whole genome shotgun (WGS) entry which is preliminary data.</text>
</comment>